<reference evidence="1 2" key="1">
    <citation type="submission" date="2023-09" db="EMBL/GenBank/DDBJ databases">
        <authorList>
            <person name="Wang M."/>
        </authorList>
    </citation>
    <scope>NUCLEOTIDE SEQUENCE [LARGE SCALE GENOMIC DNA]</scope>
    <source>
        <strain evidence="1">GT-2023</strain>
        <tissue evidence="1">Liver</tissue>
    </source>
</reference>
<evidence type="ECO:0000313" key="2">
    <source>
        <dbReference type="Proteomes" id="UP001558613"/>
    </source>
</evidence>
<accession>A0ABR3NG02</accession>
<keyword evidence="2" id="KW-1185">Reference proteome</keyword>
<dbReference type="EMBL" id="JAYMGO010000004">
    <property type="protein sequence ID" value="KAL1275878.1"/>
    <property type="molecule type" value="Genomic_DNA"/>
</dbReference>
<comment type="caution">
    <text evidence="1">The sequence shown here is derived from an EMBL/GenBank/DDBJ whole genome shotgun (WGS) entry which is preliminary data.</text>
</comment>
<gene>
    <name evidence="1" type="ORF">QQF64_035501</name>
</gene>
<dbReference type="Proteomes" id="UP001558613">
    <property type="component" value="Unassembled WGS sequence"/>
</dbReference>
<evidence type="ECO:0000313" key="1">
    <source>
        <dbReference type="EMBL" id="KAL1275878.1"/>
    </source>
</evidence>
<sequence>MRVVGTPNPHPFKPQAFWNDLMLAERAQLASSTRLRLKDAGRVWDFPEVTACCMQGAHSKPSSIKQRPLLARARVELCSQNLPTMRTQRLSD</sequence>
<organism evidence="1 2">
    <name type="scientific">Cirrhinus molitorella</name>
    <name type="common">mud carp</name>
    <dbReference type="NCBI Taxonomy" id="172907"/>
    <lineage>
        <taxon>Eukaryota</taxon>
        <taxon>Metazoa</taxon>
        <taxon>Chordata</taxon>
        <taxon>Craniata</taxon>
        <taxon>Vertebrata</taxon>
        <taxon>Euteleostomi</taxon>
        <taxon>Actinopterygii</taxon>
        <taxon>Neopterygii</taxon>
        <taxon>Teleostei</taxon>
        <taxon>Ostariophysi</taxon>
        <taxon>Cypriniformes</taxon>
        <taxon>Cyprinidae</taxon>
        <taxon>Labeoninae</taxon>
        <taxon>Labeonini</taxon>
        <taxon>Cirrhinus</taxon>
    </lineage>
</organism>
<protein>
    <submittedName>
        <fullName evidence="1">Uncharacterized protein</fullName>
    </submittedName>
</protein>
<name>A0ABR3NG02_9TELE</name>
<proteinExistence type="predicted"/>